<evidence type="ECO:0000259" key="5">
    <source>
        <dbReference type="PROSITE" id="PS50977"/>
    </source>
</evidence>
<protein>
    <submittedName>
        <fullName evidence="6">Transcriptional regulator, TetR family</fullName>
    </submittedName>
</protein>
<name>A0A1G7L1Y8_9PSEU</name>
<sequence length="184" mass="19629">MTEELATGKRVDARRNRAKILDVAREALAETGDLPSMAEISRRAGVGMATLYRNFPGRPELVEELYRSQVDDICASATAAGGDTAGEALFSWLGRFHAAGARKGPLAMLLLEDSGGDSAVLNESRARVVAAAQPLFDAAAKSGQVRDDVSLGQVLDAVVALERVREDPSSKTSMVQVLFDGLRR</sequence>
<dbReference type="InterPro" id="IPR049445">
    <property type="entry name" value="TetR_SbtR-like_C"/>
</dbReference>
<dbReference type="RefSeq" id="WP_090045314.1">
    <property type="nucleotide sequence ID" value="NZ_FNCC01000001.1"/>
</dbReference>
<keyword evidence="7" id="KW-1185">Reference proteome</keyword>
<dbReference type="SUPFAM" id="SSF48498">
    <property type="entry name" value="Tetracyclin repressor-like, C-terminal domain"/>
    <property type="match status" value="1"/>
</dbReference>
<gene>
    <name evidence="6" type="ORF">SAMN05216553_101627</name>
</gene>
<evidence type="ECO:0000313" key="7">
    <source>
        <dbReference type="Proteomes" id="UP000199623"/>
    </source>
</evidence>
<evidence type="ECO:0000256" key="2">
    <source>
        <dbReference type="ARBA" id="ARBA00023125"/>
    </source>
</evidence>
<dbReference type="PROSITE" id="PS50977">
    <property type="entry name" value="HTH_TETR_2"/>
    <property type="match status" value="1"/>
</dbReference>
<evidence type="ECO:0000256" key="3">
    <source>
        <dbReference type="ARBA" id="ARBA00023163"/>
    </source>
</evidence>
<evidence type="ECO:0000313" key="6">
    <source>
        <dbReference type="EMBL" id="SDF43527.1"/>
    </source>
</evidence>
<dbReference type="EMBL" id="FNCC01000001">
    <property type="protein sequence ID" value="SDF43527.1"/>
    <property type="molecule type" value="Genomic_DNA"/>
</dbReference>
<dbReference type="STRING" id="200378.SAMN05216553_101627"/>
<organism evidence="6 7">
    <name type="scientific">Lentzea fradiae</name>
    <dbReference type="NCBI Taxonomy" id="200378"/>
    <lineage>
        <taxon>Bacteria</taxon>
        <taxon>Bacillati</taxon>
        <taxon>Actinomycetota</taxon>
        <taxon>Actinomycetes</taxon>
        <taxon>Pseudonocardiales</taxon>
        <taxon>Pseudonocardiaceae</taxon>
        <taxon>Lentzea</taxon>
    </lineage>
</organism>
<feature type="domain" description="HTH tetR-type" evidence="5">
    <location>
        <begin position="14"/>
        <end position="73"/>
    </location>
</feature>
<proteinExistence type="predicted"/>
<dbReference type="Gene3D" id="1.10.357.10">
    <property type="entry name" value="Tetracycline Repressor, domain 2"/>
    <property type="match status" value="1"/>
</dbReference>
<dbReference type="SUPFAM" id="SSF46689">
    <property type="entry name" value="Homeodomain-like"/>
    <property type="match status" value="1"/>
</dbReference>
<dbReference type="AlphaFoldDB" id="A0A1G7L1Y8"/>
<dbReference type="GO" id="GO:0003700">
    <property type="term" value="F:DNA-binding transcription factor activity"/>
    <property type="evidence" value="ECO:0007669"/>
    <property type="project" value="TreeGrafter"/>
</dbReference>
<dbReference type="PRINTS" id="PR00455">
    <property type="entry name" value="HTHTETR"/>
</dbReference>
<feature type="DNA-binding region" description="H-T-H motif" evidence="4">
    <location>
        <begin position="36"/>
        <end position="55"/>
    </location>
</feature>
<dbReference type="InterPro" id="IPR036271">
    <property type="entry name" value="Tet_transcr_reg_TetR-rel_C_sf"/>
</dbReference>
<dbReference type="InterPro" id="IPR050109">
    <property type="entry name" value="HTH-type_TetR-like_transc_reg"/>
</dbReference>
<dbReference type="InterPro" id="IPR001647">
    <property type="entry name" value="HTH_TetR"/>
</dbReference>
<dbReference type="GO" id="GO:0000976">
    <property type="term" value="F:transcription cis-regulatory region binding"/>
    <property type="evidence" value="ECO:0007669"/>
    <property type="project" value="TreeGrafter"/>
</dbReference>
<evidence type="ECO:0000256" key="4">
    <source>
        <dbReference type="PROSITE-ProRule" id="PRU00335"/>
    </source>
</evidence>
<reference evidence="7" key="1">
    <citation type="submission" date="2016-10" db="EMBL/GenBank/DDBJ databases">
        <authorList>
            <person name="Varghese N."/>
            <person name="Submissions S."/>
        </authorList>
    </citation>
    <scope>NUCLEOTIDE SEQUENCE [LARGE SCALE GENOMIC DNA]</scope>
    <source>
        <strain evidence="7">CGMCC 4.3506</strain>
    </source>
</reference>
<accession>A0A1G7L1Y8</accession>
<dbReference type="PANTHER" id="PTHR30055:SF234">
    <property type="entry name" value="HTH-TYPE TRANSCRIPTIONAL REGULATOR BETI"/>
    <property type="match status" value="1"/>
</dbReference>
<evidence type="ECO:0000256" key="1">
    <source>
        <dbReference type="ARBA" id="ARBA00023015"/>
    </source>
</evidence>
<dbReference type="Proteomes" id="UP000199623">
    <property type="component" value="Unassembled WGS sequence"/>
</dbReference>
<dbReference type="Pfam" id="PF00440">
    <property type="entry name" value="TetR_N"/>
    <property type="match status" value="1"/>
</dbReference>
<keyword evidence="2 4" id="KW-0238">DNA-binding</keyword>
<dbReference type="InterPro" id="IPR009057">
    <property type="entry name" value="Homeodomain-like_sf"/>
</dbReference>
<dbReference type="PANTHER" id="PTHR30055">
    <property type="entry name" value="HTH-TYPE TRANSCRIPTIONAL REGULATOR RUTR"/>
    <property type="match status" value="1"/>
</dbReference>
<dbReference type="OrthoDB" id="9795011at2"/>
<dbReference type="Pfam" id="PF21597">
    <property type="entry name" value="TetR_C_43"/>
    <property type="match status" value="1"/>
</dbReference>
<keyword evidence="3" id="KW-0804">Transcription</keyword>
<keyword evidence="1" id="KW-0805">Transcription regulation</keyword>